<keyword evidence="3 7" id="KW-0133">Cell shape</keyword>
<keyword evidence="4 7" id="KW-0573">Peptidoglycan synthesis</keyword>
<evidence type="ECO:0000313" key="8">
    <source>
        <dbReference type="EMBL" id="PWK89648.1"/>
    </source>
</evidence>
<dbReference type="PROSITE" id="PS00923">
    <property type="entry name" value="ASP_GLU_RACEMASE_1"/>
    <property type="match status" value="1"/>
</dbReference>
<dbReference type="InterPro" id="IPR033134">
    <property type="entry name" value="Asp/Glu_racemase_AS_2"/>
</dbReference>
<dbReference type="EMBL" id="QGHD01000041">
    <property type="protein sequence ID" value="PWK89648.1"/>
    <property type="molecule type" value="Genomic_DNA"/>
</dbReference>
<accession>A0ABX5LLK3</accession>
<dbReference type="InterPro" id="IPR001920">
    <property type="entry name" value="Asp/Glu_race"/>
</dbReference>
<comment type="similarity">
    <text evidence="7">Belongs to the aspartate/glutamate racemases family.</text>
</comment>
<gene>
    <name evidence="7" type="primary">murI</name>
    <name evidence="8" type="ORF">B0H50_14112</name>
</gene>
<dbReference type="NCBIfam" id="TIGR00067">
    <property type="entry name" value="glut_race"/>
    <property type="match status" value="1"/>
</dbReference>
<evidence type="ECO:0000256" key="4">
    <source>
        <dbReference type="ARBA" id="ARBA00022984"/>
    </source>
</evidence>
<dbReference type="Pfam" id="PF01177">
    <property type="entry name" value="Asp_Glu_race"/>
    <property type="match status" value="1"/>
</dbReference>
<comment type="pathway">
    <text evidence="7">Cell wall biogenesis; peptidoglycan biosynthesis.</text>
</comment>
<dbReference type="PANTHER" id="PTHR21198">
    <property type="entry name" value="GLUTAMATE RACEMASE"/>
    <property type="match status" value="1"/>
</dbReference>
<dbReference type="Proteomes" id="UP000245523">
    <property type="component" value="Unassembled WGS sequence"/>
</dbReference>
<dbReference type="InterPro" id="IPR015942">
    <property type="entry name" value="Asp/Glu/hydantoin_racemase"/>
</dbReference>
<feature type="binding site" evidence="7">
    <location>
        <begin position="70"/>
        <end position="71"/>
    </location>
    <ligand>
        <name>substrate</name>
    </ligand>
</feature>
<dbReference type="PROSITE" id="PS00924">
    <property type="entry name" value="ASP_GLU_RACEMASE_2"/>
    <property type="match status" value="1"/>
</dbReference>
<feature type="binding site" evidence="7">
    <location>
        <begin position="189"/>
        <end position="190"/>
    </location>
    <ligand>
        <name>substrate</name>
    </ligand>
</feature>
<dbReference type="InterPro" id="IPR004391">
    <property type="entry name" value="Glu_race"/>
</dbReference>
<keyword evidence="5 7" id="KW-0413">Isomerase</keyword>
<dbReference type="InterPro" id="IPR018187">
    <property type="entry name" value="Asp/Glu_racemase_AS_1"/>
</dbReference>
<feature type="binding site" evidence="7">
    <location>
        <begin position="38"/>
        <end position="39"/>
    </location>
    <ligand>
        <name>substrate</name>
    </ligand>
</feature>
<comment type="caution">
    <text evidence="8">The sequence shown here is derived from an EMBL/GenBank/DDBJ whole genome shotgun (WGS) entry which is preliminary data.</text>
</comment>
<keyword evidence="9" id="KW-1185">Reference proteome</keyword>
<evidence type="ECO:0000313" key="9">
    <source>
        <dbReference type="Proteomes" id="UP000245523"/>
    </source>
</evidence>
<feature type="active site" description="Proton donor/acceptor" evidence="7">
    <location>
        <position position="69"/>
    </location>
</feature>
<name>A0ABX5LLK3_9BACT</name>
<feature type="active site" description="Proton donor/acceptor" evidence="7">
    <location>
        <position position="188"/>
    </location>
</feature>
<sequence length="269" mass="30076">MIGVFDSGFGGLTIFHELRKALPAYDFVYLGDNARAPYGSRPFETIYRYTLEAVKALFRMGCPLVILACNTASARALRTIQQKDLPQIAPENRVLGIIRPTAEEADSFSRTGHLGILGTAGTVVSGSYPLEIHRFFPQLTVTQQACPLWATLVENGEVNSEGTRYFVKRDIDRLLAQDPKIDAMLLACTHYPLLYPVIREVAPPEVRIISQGEIVAKKTVDYLNRHPEIEKRLTRGGKVDFFTTDTPEFFSKGANFFGEHNVFAKNLSF</sequence>
<evidence type="ECO:0000256" key="6">
    <source>
        <dbReference type="ARBA" id="ARBA00023316"/>
    </source>
</evidence>
<evidence type="ECO:0000256" key="3">
    <source>
        <dbReference type="ARBA" id="ARBA00022960"/>
    </source>
</evidence>
<comment type="catalytic activity">
    <reaction evidence="1 7">
        <text>L-glutamate = D-glutamate</text>
        <dbReference type="Rhea" id="RHEA:12813"/>
        <dbReference type="ChEBI" id="CHEBI:29985"/>
        <dbReference type="ChEBI" id="CHEBI:29986"/>
        <dbReference type="EC" id="5.1.1.3"/>
    </reaction>
</comment>
<feature type="binding site" evidence="7">
    <location>
        <begin position="6"/>
        <end position="7"/>
    </location>
    <ligand>
        <name>substrate</name>
    </ligand>
</feature>
<keyword evidence="6 7" id="KW-0961">Cell wall biogenesis/degradation</keyword>
<organism evidence="8 9">
    <name type="scientific">Hallerella porci</name>
    <dbReference type="NCBI Taxonomy" id="1945871"/>
    <lineage>
        <taxon>Bacteria</taxon>
        <taxon>Pseudomonadati</taxon>
        <taxon>Fibrobacterota</taxon>
        <taxon>Fibrobacteria</taxon>
        <taxon>Fibrobacterales</taxon>
        <taxon>Fibrobacteraceae</taxon>
        <taxon>Hallerella</taxon>
    </lineage>
</organism>
<dbReference type="Gene3D" id="3.40.50.1860">
    <property type="match status" value="2"/>
</dbReference>
<dbReference type="EC" id="5.1.1.3" evidence="2 7"/>
<dbReference type="SUPFAM" id="SSF53681">
    <property type="entry name" value="Aspartate/glutamate racemase"/>
    <property type="match status" value="2"/>
</dbReference>
<dbReference type="RefSeq" id="WP_109587855.1">
    <property type="nucleotide sequence ID" value="NZ_JAXEIU010000054.1"/>
</dbReference>
<proteinExistence type="inferred from homology"/>
<comment type="function">
    <text evidence="7">Provides the (R)-glutamate required for cell wall biosynthesis.</text>
</comment>
<evidence type="ECO:0000256" key="5">
    <source>
        <dbReference type="ARBA" id="ARBA00023235"/>
    </source>
</evidence>
<protein>
    <recommendedName>
        <fullName evidence="2 7">Glutamate racemase</fullName>
        <ecNumber evidence="2 7">5.1.1.3</ecNumber>
    </recommendedName>
</protein>
<dbReference type="PANTHER" id="PTHR21198:SF2">
    <property type="entry name" value="GLUTAMATE RACEMASE"/>
    <property type="match status" value="1"/>
</dbReference>
<evidence type="ECO:0000256" key="1">
    <source>
        <dbReference type="ARBA" id="ARBA00001602"/>
    </source>
</evidence>
<evidence type="ECO:0000256" key="7">
    <source>
        <dbReference type="HAMAP-Rule" id="MF_00258"/>
    </source>
</evidence>
<reference evidence="8 9" key="1">
    <citation type="submission" date="2018-05" db="EMBL/GenBank/DDBJ databases">
        <title>Animal gut microbial communities from fecal samples from Wisconsin, USA.</title>
        <authorList>
            <person name="Neumann A."/>
        </authorList>
    </citation>
    <scope>NUCLEOTIDE SEQUENCE [LARGE SCALE GENOMIC DNA]</scope>
    <source>
        <strain evidence="8 9">UWS4</strain>
    </source>
</reference>
<evidence type="ECO:0000256" key="2">
    <source>
        <dbReference type="ARBA" id="ARBA00013090"/>
    </source>
</evidence>
<dbReference type="HAMAP" id="MF_00258">
    <property type="entry name" value="Glu_racemase"/>
    <property type="match status" value="1"/>
</dbReference>